<keyword evidence="1" id="KW-0812">Transmembrane</keyword>
<accession>A0A8S3RNA8</accession>
<comment type="caution">
    <text evidence="2">The sequence shown here is derived from an EMBL/GenBank/DDBJ whole genome shotgun (WGS) entry which is preliminary data.</text>
</comment>
<sequence>MVIHAETRKRDLVDKLYNLGLSISYDRVMNISTAMGNSICEMFKDDDVVCPAKLRCDVFTTAAVDNIDHNPSSTSAKGSLHGTAISLFQHPSQDNYGTVRAMTSIIENVKRDTIKPLPERYSVVPPVVLPKEPTAIPSVDSLLFSECGFFSGAQQLEYRWLNHVRQEIEDDDTDNKNVTWSAFHANLSQTHAVELPPLDISSVESKQKAFVKQVIALTATIEEMGNPFLEESEDLLVLDTRDIVDPKVANTVRNIEQIGNDKYHEYVRERLDKRTTPLSDPIKQNKLHLFSRQELRSESKEKRQISSLKQNCSLFSQLYVSCQVRDSDLDEFFRHENQAYPPSLSQFGQLRLGSKSDLLVPLEKMCVIVTEIPDVDAIILDGAVIVNILKPRFCKTFEDYSKQVFLPHINNYLKSCSRIDVIWDEYRQDSLKASTRGKRGKGIRRRVQADSTIPGNWESFLRIDDNKTELFAYLAEQLLTLTPSVQTTVVSTKGSEVVCNKPDKNKGNLSPCNHEEADTLTEDFKLLSDKPNEDCVNEAVLNIERFVVLMYDRTSECLGVDAARKDLFTRKGRSIENIPPSSAALHQHIKRAAYQAGFCWGQALVKLQESPSPSIWGWKRNKEGLWEPFWTSLQQASESFMNSTDQDFTYWQMPEDYDIATAYTGSISGVFAATRCPEMLPLPIQMSDWLNFLSTANLTLSSNGSIDFIIDFIALLSAGMLLGILQKYTSPRLTLSVTQRSQSRIASIVIVLYLSFYCPLKIVVLVLQFTCVDPTYVGPISLTVSLAKFLLNALNPLILCLRVPEAKGL</sequence>
<keyword evidence="3" id="KW-1185">Reference proteome</keyword>
<dbReference type="Proteomes" id="UP000683360">
    <property type="component" value="Unassembled WGS sequence"/>
</dbReference>
<organism evidence="2 3">
    <name type="scientific">Mytilus edulis</name>
    <name type="common">Blue mussel</name>
    <dbReference type="NCBI Taxonomy" id="6550"/>
    <lineage>
        <taxon>Eukaryota</taxon>
        <taxon>Metazoa</taxon>
        <taxon>Spiralia</taxon>
        <taxon>Lophotrochozoa</taxon>
        <taxon>Mollusca</taxon>
        <taxon>Bivalvia</taxon>
        <taxon>Autobranchia</taxon>
        <taxon>Pteriomorphia</taxon>
        <taxon>Mytilida</taxon>
        <taxon>Mytiloidea</taxon>
        <taxon>Mytilidae</taxon>
        <taxon>Mytilinae</taxon>
        <taxon>Mytilus</taxon>
    </lineage>
</organism>
<dbReference type="EMBL" id="CAJPWZ010001052">
    <property type="protein sequence ID" value="CAG2206515.1"/>
    <property type="molecule type" value="Genomic_DNA"/>
</dbReference>
<feature type="transmembrane region" description="Helical" evidence="1">
    <location>
        <begin position="776"/>
        <end position="801"/>
    </location>
</feature>
<dbReference type="PANTHER" id="PTHR47018">
    <property type="entry name" value="CXC DOMAIN-CONTAINING PROTEIN-RELATED"/>
    <property type="match status" value="1"/>
</dbReference>
<protein>
    <submittedName>
        <fullName evidence="2">Uncharacterized protein</fullName>
    </submittedName>
</protein>
<evidence type="ECO:0000313" key="3">
    <source>
        <dbReference type="Proteomes" id="UP000683360"/>
    </source>
</evidence>
<gene>
    <name evidence="2" type="ORF">MEDL_20848</name>
</gene>
<name>A0A8S3RNA8_MYTED</name>
<dbReference type="OrthoDB" id="6121428at2759"/>
<keyword evidence="1" id="KW-0472">Membrane</keyword>
<feature type="transmembrane region" description="Helical" evidence="1">
    <location>
        <begin position="708"/>
        <end position="725"/>
    </location>
</feature>
<evidence type="ECO:0000256" key="1">
    <source>
        <dbReference type="SAM" id="Phobius"/>
    </source>
</evidence>
<evidence type="ECO:0000313" key="2">
    <source>
        <dbReference type="EMBL" id="CAG2206515.1"/>
    </source>
</evidence>
<feature type="transmembrane region" description="Helical" evidence="1">
    <location>
        <begin position="745"/>
        <end position="770"/>
    </location>
</feature>
<keyword evidence="1" id="KW-1133">Transmembrane helix</keyword>
<dbReference type="AlphaFoldDB" id="A0A8S3RNA8"/>
<reference evidence="2" key="1">
    <citation type="submission" date="2021-03" db="EMBL/GenBank/DDBJ databases">
        <authorList>
            <person name="Bekaert M."/>
        </authorList>
    </citation>
    <scope>NUCLEOTIDE SEQUENCE</scope>
</reference>
<proteinExistence type="predicted"/>